<dbReference type="OMA" id="LFIDECN"/>
<dbReference type="PANTHER" id="PTHR31111:SF136">
    <property type="entry name" value="F-BOX ASSOCIATED DOMAIN-CONTAINING PROTEIN"/>
    <property type="match status" value="1"/>
</dbReference>
<accession>A0A2R6S271</accession>
<keyword evidence="3" id="KW-1185">Reference proteome</keyword>
<reference evidence="2 3" key="1">
    <citation type="submission" date="2017-07" db="EMBL/GenBank/DDBJ databases">
        <title>An improved, manually edited Actinidia chinensis var. chinensis (kiwifruit) genome highlights the challenges associated with draft genomes and gene prediction in plants.</title>
        <authorList>
            <person name="Pilkington S."/>
            <person name="Crowhurst R."/>
            <person name="Hilario E."/>
            <person name="Nardozza S."/>
            <person name="Fraser L."/>
            <person name="Peng Y."/>
            <person name="Gunaseelan K."/>
            <person name="Simpson R."/>
            <person name="Tahir J."/>
            <person name="Deroles S."/>
            <person name="Templeton K."/>
            <person name="Luo Z."/>
            <person name="Davy M."/>
            <person name="Cheng C."/>
            <person name="Mcneilage M."/>
            <person name="Scaglione D."/>
            <person name="Liu Y."/>
            <person name="Zhang Q."/>
            <person name="Datson P."/>
            <person name="De Silva N."/>
            <person name="Gardiner S."/>
            <person name="Bassett H."/>
            <person name="Chagne D."/>
            <person name="Mccallum J."/>
            <person name="Dzierzon H."/>
            <person name="Deng C."/>
            <person name="Wang Y.-Y."/>
            <person name="Barron N."/>
            <person name="Manako K."/>
            <person name="Bowen J."/>
            <person name="Foster T."/>
            <person name="Erridge Z."/>
            <person name="Tiffin H."/>
            <person name="Waite C."/>
            <person name="Davies K."/>
            <person name="Grierson E."/>
            <person name="Laing W."/>
            <person name="Kirk R."/>
            <person name="Chen X."/>
            <person name="Wood M."/>
            <person name="Montefiori M."/>
            <person name="Brummell D."/>
            <person name="Schwinn K."/>
            <person name="Catanach A."/>
            <person name="Fullerton C."/>
            <person name="Li D."/>
            <person name="Meiyalaghan S."/>
            <person name="Nieuwenhuizen N."/>
            <person name="Read N."/>
            <person name="Prakash R."/>
            <person name="Hunter D."/>
            <person name="Zhang H."/>
            <person name="Mckenzie M."/>
            <person name="Knabel M."/>
            <person name="Harris A."/>
            <person name="Allan A."/>
            <person name="Chen A."/>
            <person name="Janssen B."/>
            <person name="Plunkett B."/>
            <person name="Dwamena C."/>
            <person name="Voogd C."/>
            <person name="Leif D."/>
            <person name="Lafferty D."/>
            <person name="Souleyre E."/>
            <person name="Varkonyi-Gasic E."/>
            <person name="Gambi F."/>
            <person name="Hanley J."/>
            <person name="Yao J.-L."/>
            <person name="Cheung J."/>
            <person name="David K."/>
            <person name="Warren B."/>
            <person name="Marsh K."/>
            <person name="Snowden K."/>
            <person name="Lin-Wang K."/>
            <person name="Brian L."/>
            <person name="Martinez-Sanchez M."/>
            <person name="Wang M."/>
            <person name="Ileperuma N."/>
            <person name="Macnee N."/>
            <person name="Campin R."/>
            <person name="Mcatee P."/>
            <person name="Drummond R."/>
            <person name="Espley R."/>
            <person name="Ireland H."/>
            <person name="Wu R."/>
            <person name="Atkinson R."/>
            <person name="Karunairetnam S."/>
            <person name="Bulley S."/>
            <person name="Chunkath S."/>
            <person name="Hanley Z."/>
            <person name="Storey R."/>
            <person name="Thrimawithana A."/>
            <person name="Thomson S."/>
            <person name="David C."/>
            <person name="Testolin R."/>
        </authorList>
    </citation>
    <scope>NUCLEOTIDE SEQUENCE [LARGE SCALE GENOMIC DNA]</scope>
    <source>
        <strain evidence="3">cv. Red5</strain>
        <tissue evidence="2">Young leaf</tissue>
    </source>
</reference>
<dbReference type="InterPro" id="IPR001810">
    <property type="entry name" value="F-box_dom"/>
</dbReference>
<feature type="domain" description="F-box" evidence="1">
    <location>
        <begin position="15"/>
        <end position="60"/>
    </location>
</feature>
<dbReference type="Gene3D" id="1.20.1280.50">
    <property type="match status" value="1"/>
</dbReference>
<dbReference type="InterPro" id="IPR036047">
    <property type="entry name" value="F-box-like_dom_sf"/>
</dbReference>
<comment type="caution">
    <text evidence="2">The sequence shown here is derived from an EMBL/GenBank/DDBJ whole genome shotgun (WGS) entry which is preliminary data.</text>
</comment>
<dbReference type="InParanoid" id="A0A2R6S271"/>
<dbReference type="Gramene" id="PSS36377">
    <property type="protein sequence ID" value="PSS36377"/>
    <property type="gene ID" value="CEY00_Acc00889"/>
</dbReference>
<evidence type="ECO:0000259" key="1">
    <source>
        <dbReference type="PROSITE" id="PS50181"/>
    </source>
</evidence>
<dbReference type="PANTHER" id="PTHR31111">
    <property type="entry name" value="BNAA05G37150D PROTEIN-RELATED"/>
    <property type="match status" value="1"/>
</dbReference>
<dbReference type="OrthoDB" id="5319261at2759"/>
<gene>
    <name evidence="2" type="ORF">CEY00_Acc00889</name>
</gene>
<name>A0A2R6S271_ACTCC</name>
<dbReference type="CDD" id="cd22157">
    <property type="entry name" value="F-box_AtFBW1-like"/>
    <property type="match status" value="1"/>
</dbReference>
<dbReference type="EMBL" id="NKQK01000001">
    <property type="protein sequence ID" value="PSS36377.1"/>
    <property type="molecule type" value="Genomic_DNA"/>
</dbReference>
<evidence type="ECO:0000313" key="2">
    <source>
        <dbReference type="EMBL" id="PSS36377.1"/>
    </source>
</evidence>
<dbReference type="SUPFAM" id="SSF81383">
    <property type="entry name" value="F-box domain"/>
    <property type="match status" value="1"/>
</dbReference>
<dbReference type="STRING" id="1590841.A0A2R6S271"/>
<protein>
    <submittedName>
        <fullName evidence="2">F-box protein</fullName>
    </submittedName>
</protein>
<dbReference type="FunCoup" id="A0A2R6S271">
    <property type="interactions" value="644"/>
</dbReference>
<dbReference type="Proteomes" id="UP000241394">
    <property type="component" value="Chromosome LG1"/>
</dbReference>
<dbReference type="AlphaFoldDB" id="A0A2R6S271"/>
<organism evidence="2 3">
    <name type="scientific">Actinidia chinensis var. chinensis</name>
    <name type="common">Chinese soft-hair kiwi</name>
    <dbReference type="NCBI Taxonomy" id="1590841"/>
    <lineage>
        <taxon>Eukaryota</taxon>
        <taxon>Viridiplantae</taxon>
        <taxon>Streptophyta</taxon>
        <taxon>Embryophyta</taxon>
        <taxon>Tracheophyta</taxon>
        <taxon>Spermatophyta</taxon>
        <taxon>Magnoliopsida</taxon>
        <taxon>eudicotyledons</taxon>
        <taxon>Gunneridae</taxon>
        <taxon>Pentapetalae</taxon>
        <taxon>asterids</taxon>
        <taxon>Ericales</taxon>
        <taxon>Actinidiaceae</taxon>
        <taxon>Actinidia</taxon>
    </lineage>
</organism>
<dbReference type="SMART" id="SM00256">
    <property type="entry name" value="FBOX"/>
    <property type="match status" value="1"/>
</dbReference>
<proteinExistence type="predicted"/>
<reference evidence="3" key="2">
    <citation type="journal article" date="2018" name="BMC Genomics">
        <title>A manually annotated Actinidia chinensis var. chinensis (kiwifruit) genome highlights the challenges associated with draft genomes and gene prediction in plants.</title>
        <authorList>
            <person name="Pilkington S.M."/>
            <person name="Crowhurst R."/>
            <person name="Hilario E."/>
            <person name="Nardozza S."/>
            <person name="Fraser L."/>
            <person name="Peng Y."/>
            <person name="Gunaseelan K."/>
            <person name="Simpson R."/>
            <person name="Tahir J."/>
            <person name="Deroles S.C."/>
            <person name="Templeton K."/>
            <person name="Luo Z."/>
            <person name="Davy M."/>
            <person name="Cheng C."/>
            <person name="McNeilage M."/>
            <person name="Scaglione D."/>
            <person name="Liu Y."/>
            <person name="Zhang Q."/>
            <person name="Datson P."/>
            <person name="De Silva N."/>
            <person name="Gardiner S.E."/>
            <person name="Bassett H."/>
            <person name="Chagne D."/>
            <person name="McCallum J."/>
            <person name="Dzierzon H."/>
            <person name="Deng C."/>
            <person name="Wang Y.Y."/>
            <person name="Barron L."/>
            <person name="Manako K."/>
            <person name="Bowen J."/>
            <person name="Foster T.M."/>
            <person name="Erridge Z.A."/>
            <person name="Tiffin H."/>
            <person name="Waite C.N."/>
            <person name="Davies K.M."/>
            <person name="Grierson E.P."/>
            <person name="Laing W.A."/>
            <person name="Kirk R."/>
            <person name="Chen X."/>
            <person name="Wood M."/>
            <person name="Montefiori M."/>
            <person name="Brummell D.A."/>
            <person name="Schwinn K.E."/>
            <person name="Catanach A."/>
            <person name="Fullerton C."/>
            <person name="Li D."/>
            <person name="Meiyalaghan S."/>
            <person name="Nieuwenhuizen N."/>
            <person name="Read N."/>
            <person name="Prakash R."/>
            <person name="Hunter D."/>
            <person name="Zhang H."/>
            <person name="McKenzie M."/>
            <person name="Knabel M."/>
            <person name="Harris A."/>
            <person name="Allan A.C."/>
            <person name="Gleave A."/>
            <person name="Chen A."/>
            <person name="Janssen B.J."/>
            <person name="Plunkett B."/>
            <person name="Ampomah-Dwamena C."/>
            <person name="Voogd C."/>
            <person name="Leif D."/>
            <person name="Lafferty D."/>
            <person name="Souleyre E.J.F."/>
            <person name="Varkonyi-Gasic E."/>
            <person name="Gambi F."/>
            <person name="Hanley J."/>
            <person name="Yao J.L."/>
            <person name="Cheung J."/>
            <person name="David K.M."/>
            <person name="Warren B."/>
            <person name="Marsh K."/>
            <person name="Snowden K.C."/>
            <person name="Lin-Wang K."/>
            <person name="Brian L."/>
            <person name="Martinez-Sanchez M."/>
            <person name="Wang M."/>
            <person name="Ileperuma N."/>
            <person name="Macnee N."/>
            <person name="Campin R."/>
            <person name="McAtee P."/>
            <person name="Drummond R.S.M."/>
            <person name="Espley R.V."/>
            <person name="Ireland H.S."/>
            <person name="Wu R."/>
            <person name="Atkinson R.G."/>
            <person name="Karunairetnam S."/>
            <person name="Bulley S."/>
            <person name="Chunkath S."/>
            <person name="Hanley Z."/>
            <person name="Storey R."/>
            <person name="Thrimawithana A.H."/>
            <person name="Thomson S."/>
            <person name="David C."/>
            <person name="Testolin R."/>
            <person name="Huang H."/>
            <person name="Hellens R.P."/>
            <person name="Schaffer R.J."/>
        </authorList>
    </citation>
    <scope>NUCLEOTIDE SEQUENCE [LARGE SCALE GENOMIC DNA]</scope>
    <source>
        <strain evidence="3">cv. Red5</strain>
    </source>
</reference>
<dbReference type="Pfam" id="PF08268">
    <property type="entry name" value="FBA_3"/>
    <property type="match status" value="1"/>
</dbReference>
<dbReference type="InterPro" id="IPR013187">
    <property type="entry name" value="F-box-assoc_dom_typ3"/>
</dbReference>
<dbReference type="PROSITE" id="PS50181">
    <property type="entry name" value="FBOX"/>
    <property type="match status" value="1"/>
</dbReference>
<dbReference type="NCBIfam" id="TIGR01640">
    <property type="entry name" value="F_box_assoc_1"/>
    <property type="match status" value="1"/>
</dbReference>
<evidence type="ECO:0000313" key="3">
    <source>
        <dbReference type="Proteomes" id="UP000241394"/>
    </source>
</evidence>
<dbReference type="Pfam" id="PF00646">
    <property type="entry name" value="F-box"/>
    <property type="match status" value="1"/>
</dbReference>
<dbReference type="InterPro" id="IPR017451">
    <property type="entry name" value="F-box-assoc_interact_dom"/>
</dbReference>
<sequence length="373" mass="43723">MFDCERERERERDRSSTMEYFPRDVVMDILARLAAKDLCTCRCVSKQWLNLISDPSFKKLHFHLSKKKPRLLFVTDLISPTCDLLMFTPCDDGICDYFSLNITCEHTFRRIFGSDLICVIDGRAVYVSNPSIHEVARLPDWNHSSLSTAGVGLGYLASMNEYKIVQFYYLNDQGFNYEVGVEIYTLKDGRPNLGFWRKVEIFPSMRMLWVEYSVVANGAIHWLYTEEVYGEEKIVSMDLENEDFTNIRCPEVCIDVDKGDKTSLIELKGFLCFAHFLQKDSVMNLWMLKDQETHFWLKEYTIDLRGIPGSYTGLGYVPWDDHVGEISIYSSKENRLLFYNIENKRFRRVKNQSIPVDKLCCVYFDTMFSLQRR</sequence>